<evidence type="ECO:0000313" key="6">
    <source>
        <dbReference type="Proteomes" id="UP000076490"/>
    </source>
</evidence>
<evidence type="ECO:0000256" key="1">
    <source>
        <dbReference type="ARBA" id="ARBA00022741"/>
    </source>
</evidence>
<dbReference type="AlphaFoldDB" id="A0A163FGS6"/>
<dbReference type="OrthoDB" id="9778567at2"/>
<comment type="caution">
    <text evidence="5">The sequence shown here is derived from an EMBL/GenBank/DDBJ whole genome shotgun (WGS) entry which is preliminary data.</text>
</comment>
<organism evidence="5 6">
    <name type="scientific">Bhargavaea cecembensis</name>
    <dbReference type="NCBI Taxonomy" id="394098"/>
    <lineage>
        <taxon>Bacteria</taxon>
        <taxon>Bacillati</taxon>
        <taxon>Bacillota</taxon>
        <taxon>Bacilli</taxon>
        <taxon>Bacillales</taxon>
        <taxon>Caryophanaceae</taxon>
        <taxon>Bhargavaea</taxon>
    </lineage>
</organism>
<dbReference type="EMBL" id="LQNT01000009">
    <property type="protein sequence ID" value="KZE38651.1"/>
    <property type="molecule type" value="Genomic_DNA"/>
</dbReference>
<dbReference type="RefSeq" id="WP_063180391.1">
    <property type="nucleotide sequence ID" value="NZ_LQNT01000009.1"/>
</dbReference>
<name>A0A163FGS6_9BACL</name>
<keyword evidence="3" id="KW-0067">ATP-binding</keyword>
<dbReference type="PANTHER" id="PTHR34698">
    <property type="entry name" value="5-OXOPROLINASE SUBUNIT B"/>
    <property type="match status" value="1"/>
</dbReference>
<dbReference type="InterPro" id="IPR003833">
    <property type="entry name" value="CT_C_D"/>
</dbReference>
<evidence type="ECO:0000256" key="3">
    <source>
        <dbReference type="ARBA" id="ARBA00022840"/>
    </source>
</evidence>
<dbReference type="Gene3D" id="2.40.100.10">
    <property type="entry name" value="Cyclophilin-like"/>
    <property type="match status" value="1"/>
</dbReference>
<proteinExistence type="predicted"/>
<accession>A0A163FGS6</accession>
<dbReference type="SMART" id="SM00796">
    <property type="entry name" value="AHS1"/>
    <property type="match status" value="1"/>
</dbReference>
<dbReference type="Gene3D" id="3.30.1360.40">
    <property type="match status" value="1"/>
</dbReference>
<evidence type="ECO:0000256" key="2">
    <source>
        <dbReference type="ARBA" id="ARBA00022801"/>
    </source>
</evidence>
<reference evidence="5 6" key="1">
    <citation type="submission" date="2016-01" db="EMBL/GenBank/DDBJ databases">
        <title>Whole genome sequencing of Bhargavaea cecembensis T14.</title>
        <authorList>
            <person name="Hong K.W."/>
        </authorList>
    </citation>
    <scope>NUCLEOTIDE SEQUENCE [LARGE SCALE GENOMIC DNA]</scope>
    <source>
        <strain evidence="5 6">T14</strain>
    </source>
</reference>
<evidence type="ECO:0000259" key="4">
    <source>
        <dbReference type="SMART" id="SM00796"/>
    </source>
</evidence>
<dbReference type="PANTHER" id="PTHR34698:SF2">
    <property type="entry name" value="5-OXOPROLINASE SUBUNIT B"/>
    <property type="match status" value="1"/>
</dbReference>
<dbReference type="SUPFAM" id="SSF50891">
    <property type="entry name" value="Cyclophilin-like"/>
    <property type="match status" value="1"/>
</dbReference>
<dbReference type="InterPro" id="IPR010016">
    <property type="entry name" value="PxpB"/>
</dbReference>
<gene>
    <name evidence="5" type="ORF">AV656_07030</name>
</gene>
<dbReference type="SUPFAM" id="SSF160467">
    <property type="entry name" value="PH0987 N-terminal domain-like"/>
    <property type="match status" value="1"/>
</dbReference>
<dbReference type="GO" id="GO:0005524">
    <property type="term" value="F:ATP binding"/>
    <property type="evidence" value="ECO:0007669"/>
    <property type="project" value="UniProtKB-KW"/>
</dbReference>
<dbReference type="InterPro" id="IPR029000">
    <property type="entry name" value="Cyclophilin-like_dom_sf"/>
</dbReference>
<sequence>MELKFHPLGDGAIVVTAGDSISEESTAFVRAIAERINHEKIRGVTDIIQAYVTVTVCYEAEAGITYKEMEKKLREILSDISPAGKEEGRIVEIPVCYGGDFGPDLSFVAEHNGLTEEEVIRIHSGNTYDVKMIGFAPGFPFLGGMDERIAAPRRSSPRLEIPARTVGIAGAQTGVYPIGTPGGWQLIGRTPVELFLPQEEIPSLLRPGDQVRFKPISTEEYEKMEADRHAYY</sequence>
<dbReference type="GO" id="GO:0016787">
    <property type="term" value="F:hydrolase activity"/>
    <property type="evidence" value="ECO:0007669"/>
    <property type="project" value="UniProtKB-KW"/>
</dbReference>
<evidence type="ECO:0000313" key="5">
    <source>
        <dbReference type="EMBL" id="KZE38651.1"/>
    </source>
</evidence>
<dbReference type="Pfam" id="PF02682">
    <property type="entry name" value="CT_C_D"/>
    <property type="match status" value="1"/>
</dbReference>
<dbReference type="Proteomes" id="UP000076490">
    <property type="component" value="Unassembled WGS sequence"/>
</dbReference>
<protein>
    <submittedName>
        <fullName evidence="5">Kinase inhibitor</fullName>
    </submittedName>
</protein>
<feature type="domain" description="Carboxyltransferase" evidence="4">
    <location>
        <begin position="3"/>
        <end position="205"/>
    </location>
</feature>
<keyword evidence="1" id="KW-0547">Nucleotide-binding</keyword>
<dbReference type="NCBIfam" id="TIGR00370">
    <property type="entry name" value="5-oxoprolinase subunit PxpB"/>
    <property type="match status" value="1"/>
</dbReference>
<keyword evidence="2" id="KW-0378">Hydrolase</keyword>